<feature type="transmembrane region" description="Helical" evidence="13">
    <location>
        <begin position="180"/>
        <end position="199"/>
    </location>
</feature>
<organism evidence="16 17">
    <name type="scientific">Algoriphagus aquaeductus</name>
    <dbReference type="NCBI Taxonomy" id="475299"/>
    <lineage>
        <taxon>Bacteria</taxon>
        <taxon>Pseudomonadati</taxon>
        <taxon>Bacteroidota</taxon>
        <taxon>Cytophagia</taxon>
        <taxon>Cytophagales</taxon>
        <taxon>Cyclobacteriaceae</taxon>
        <taxon>Algoriphagus</taxon>
    </lineage>
</organism>
<evidence type="ECO:0000313" key="16">
    <source>
        <dbReference type="EMBL" id="PZV79647.1"/>
    </source>
</evidence>
<evidence type="ECO:0000256" key="6">
    <source>
        <dbReference type="ARBA" id="ARBA00022692"/>
    </source>
</evidence>
<evidence type="ECO:0000313" key="17">
    <source>
        <dbReference type="Proteomes" id="UP000248917"/>
    </source>
</evidence>
<dbReference type="SUPFAM" id="SSF55785">
    <property type="entry name" value="PYP-like sensor domain (PAS domain)"/>
    <property type="match status" value="1"/>
</dbReference>
<dbReference type="AlphaFoldDB" id="A0A326RLC5"/>
<dbReference type="PANTHER" id="PTHR24421">
    <property type="entry name" value="NITRATE/NITRITE SENSOR PROTEIN NARX-RELATED"/>
    <property type="match status" value="1"/>
</dbReference>
<sequence>MPAQKKGEEYEDFKSKYVVALGILAFLLVIGQVLLQQYIQGQESDSRMINEAGRQRMLSQRITKLSLLLIKEGASTDHQDRLTQAISLFEKNGNWLAKEFEALSREQPNHELPPLFERTRESFESILNSSRNLLQNPTDSLQLEKLLESEQAFLPAMDAVVGTLDKKSSFKLRTLKNTSLFFSGLILFLLLIEAAFIFWPSSKLIQHQLSLLKEKEITARKLARELSTMYESLERSYVELALAGQESEDFQLLAKTDSSGNFTWFSEQIDLSMEWNDQRPSNLFDWLKTQLPKEGTLGKIQEILKEGKPWNGTLKLTNESGDFIWLRIYLIPTLDQNGQTEAIRIIGTDITEAKETKTKAREIQRERLEKKLKEQQYRSVLILEGQEEERQRISRELHDGIGQHLTALKYSLDGVNTVKSTHEKNRLTYSKELLDNIIKEIRKISFNLTPVALTDYGLPSVLAKLAQEVSKMSHTPVEFENLTGFMSRLEPKIENNLYRIVQEAVHNATKYAEASKIQILLSHNPQFLHLEIRDDGKGFDDVDLPADPKIDSGNGLFNIRERTHYIHGTFRLDTAPGKGTSIHIEVPLEQN</sequence>
<keyword evidence="6 13" id="KW-0812">Transmembrane</keyword>
<dbReference type="EC" id="2.7.13.3" evidence="3"/>
<comment type="catalytic activity">
    <reaction evidence="1">
        <text>ATP + protein L-histidine = ADP + protein N-phospho-L-histidine.</text>
        <dbReference type="EC" id="2.7.13.3"/>
    </reaction>
</comment>
<dbReference type="PROSITE" id="PS50109">
    <property type="entry name" value="HIS_KIN"/>
    <property type="match status" value="1"/>
</dbReference>
<dbReference type="Pfam" id="PF13675">
    <property type="entry name" value="PilJ"/>
    <property type="match status" value="1"/>
</dbReference>
<dbReference type="SUPFAM" id="SSF55874">
    <property type="entry name" value="ATPase domain of HSP90 chaperone/DNA topoisomerase II/histidine kinase"/>
    <property type="match status" value="1"/>
</dbReference>
<evidence type="ECO:0000259" key="14">
    <source>
        <dbReference type="PROSITE" id="PS50109"/>
    </source>
</evidence>
<dbReference type="GO" id="GO:0000155">
    <property type="term" value="F:phosphorelay sensor kinase activity"/>
    <property type="evidence" value="ECO:0007669"/>
    <property type="project" value="InterPro"/>
</dbReference>
<dbReference type="SMART" id="SM00387">
    <property type="entry name" value="HATPase_c"/>
    <property type="match status" value="1"/>
</dbReference>
<dbReference type="OrthoDB" id="9760839at2"/>
<comment type="subcellular location">
    <subcellularLocation>
        <location evidence="2">Membrane</location>
        <topology evidence="2">Multi-pass membrane protein</topology>
    </subcellularLocation>
</comment>
<evidence type="ECO:0000259" key="15">
    <source>
        <dbReference type="PROSITE" id="PS50113"/>
    </source>
</evidence>
<evidence type="ECO:0000256" key="5">
    <source>
        <dbReference type="ARBA" id="ARBA00022679"/>
    </source>
</evidence>
<dbReference type="Gene3D" id="1.20.5.1930">
    <property type="match status" value="1"/>
</dbReference>
<reference evidence="16 17" key="1">
    <citation type="submission" date="2018-06" db="EMBL/GenBank/DDBJ databases">
        <title>Genomic Encyclopedia of Archaeal and Bacterial Type Strains, Phase II (KMG-II): from individual species to whole genera.</title>
        <authorList>
            <person name="Goeker M."/>
        </authorList>
    </citation>
    <scope>NUCLEOTIDE SEQUENCE [LARGE SCALE GENOMIC DNA]</scope>
    <source>
        <strain evidence="16 17">T4</strain>
    </source>
</reference>
<feature type="domain" description="PAC" evidence="15">
    <location>
        <begin position="310"/>
        <end position="362"/>
    </location>
</feature>
<gene>
    <name evidence="16" type="ORF">CLV31_11480</name>
</gene>
<dbReference type="InterPro" id="IPR005467">
    <property type="entry name" value="His_kinase_dom"/>
</dbReference>
<proteinExistence type="predicted"/>
<evidence type="ECO:0000256" key="10">
    <source>
        <dbReference type="ARBA" id="ARBA00022989"/>
    </source>
</evidence>
<dbReference type="InterPro" id="IPR000014">
    <property type="entry name" value="PAS"/>
</dbReference>
<evidence type="ECO:0000256" key="9">
    <source>
        <dbReference type="ARBA" id="ARBA00022840"/>
    </source>
</evidence>
<dbReference type="InterPro" id="IPR050482">
    <property type="entry name" value="Sensor_HK_TwoCompSys"/>
</dbReference>
<dbReference type="InterPro" id="IPR011712">
    <property type="entry name" value="Sig_transdc_His_kin_sub3_dim/P"/>
</dbReference>
<dbReference type="InterPro" id="IPR029095">
    <property type="entry name" value="NarX-like_N"/>
</dbReference>
<evidence type="ECO:0000256" key="8">
    <source>
        <dbReference type="ARBA" id="ARBA00022777"/>
    </source>
</evidence>
<evidence type="ECO:0000256" key="11">
    <source>
        <dbReference type="ARBA" id="ARBA00023012"/>
    </source>
</evidence>
<evidence type="ECO:0000256" key="7">
    <source>
        <dbReference type="ARBA" id="ARBA00022741"/>
    </source>
</evidence>
<dbReference type="Pfam" id="PF13426">
    <property type="entry name" value="PAS_9"/>
    <property type="match status" value="1"/>
</dbReference>
<keyword evidence="4" id="KW-0597">Phosphoprotein</keyword>
<keyword evidence="5" id="KW-0808">Transferase</keyword>
<dbReference type="RefSeq" id="WP_111394243.1">
    <property type="nucleotide sequence ID" value="NZ_QKTX01000014.1"/>
</dbReference>
<dbReference type="EMBL" id="QKTX01000014">
    <property type="protein sequence ID" value="PZV79647.1"/>
    <property type="molecule type" value="Genomic_DNA"/>
</dbReference>
<dbReference type="Pfam" id="PF07730">
    <property type="entry name" value="HisKA_3"/>
    <property type="match status" value="1"/>
</dbReference>
<keyword evidence="11" id="KW-0902">Two-component regulatory system</keyword>
<dbReference type="InterPro" id="IPR003594">
    <property type="entry name" value="HATPase_dom"/>
</dbReference>
<dbReference type="GO" id="GO:0005524">
    <property type="term" value="F:ATP binding"/>
    <property type="evidence" value="ECO:0007669"/>
    <property type="project" value="UniProtKB-KW"/>
</dbReference>
<dbReference type="PROSITE" id="PS50113">
    <property type="entry name" value="PAC"/>
    <property type="match status" value="1"/>
</dbReference>
<evidence type="ECO:0000256" key="4">
    <source>
        <dbReference type="ARBA" id="ARBA00022553"/>
    </source>
</evidence>
<dbReference type="CDD" id="cd16917">
    <property type="entry name" value="HATPase_UhpB-NarQ-NarX-like"/>
    <property type="match status" value="1"/>
</dbReference>
<dbReference type="Proteomes" id="UP000248917">
    <property type="component" value="Unassembled WGS sequence"/>
</dbReference>
<dbReference type="GO" id="GO:0046983">
    <property type="term" value="F:protein dimerization activity"/>
    <property type="evidence" value="ECO:0007669"/>
    <property type="project" value="InterPro"/>
</dbReference>
<keyword evidence="12 13" id="KW-0472">Membrane</keyword>
<accession>A0A326RLC5</accession>
<keyword evidence="7" id="KW-0547">Nucleotide-binding</keyword>
<dbReference type="Pfam" id="PF02518">
    <property type="entry name" value="HATPase_c"/>
    <property type="match status" value="1"/>
</dbReference>
<feature type="transmembrane region" description="Helical" evidence="13">
    <location>
        <begin position="17"/>
        <end position="39"/>
    </location>
</feature>
<evidence type="ECO:0000256" key="12">
    <source>
        <dbReference type="ARBA" id="ARBA00023136"/>
    </source>
</evidence>
<dbReference type="Gene3D" id="3.30.450.20">
    <property type="entry name" value="PAS domain"/>
    <property type="match status" value="1"/>
</dbReference>
<dbReference type="GO" id="GO:0016020">
    <property type="term" value="C:membrane"/>
    <property type="evidence" value="ECO:0007669"/>
    <property type="project" value="UniProtKB-SubCell"/>
</dbReference>
<dbReference type="Gene3D" id="3.30.565.10">
    <property type="entry name" value="Histidine kinase-like ATPase, C-terminal domain"/>
    <property type="match status" value="1"/>
</dbReference>
<protein>
    <recommendedName>
        <fullName evidence="3">histidine kinase</fullName>
        <ecNumber evidence="3">2.7.13.3</ecNumber>
    </recommendedName>
</protein>
<dbReference type="InterPro" id="IPR035965">
    <property type="entry name" value="PAS-like_dom_sf"/>
</dbReference>
<keyword evidence="8 16" id="KW-0418">Kinase</keyword>
<evidence type="ECO:0000256" key="13">
    <source>
        <dbReference type="SAM" id="Phobius"/>
    </source>
</evidence>
<keyword evidence="10 13" id="KW-1133">Transmembrane helix</keyword>
<keyword evidence="9" id="KW-0067">ATP-binding</keyword>
<dbReference type="PANTHER" id="PTHR24421:SF10">
    <property type="entry name" value="NITRATE_NITRITE SENSOR PROTEIN NARQ"/>
    <property type="match status" value="1"/>
</dbReference>
<evidence type="ECO:0000256" key="2">
    <source>
        <dbReference type="ARBA" id="ARBA00004141"/>
    </source>
</evidence>
<feature type="domain" description="Histidine kinase" evidence="14">
    <location>
        <begin position="497"/>
        <end position="590"/>
    </location>
</feature>
<keyword evidence="17" id="KW-1185">Reference proteome</keyword>
<name>A0A326RLC5_9BACT</name>
<comment type="caution">
    <text evidence="16">The sequence shown here is derived from an EMBL/GenBank/DDBJ whole genome shotgun (WGS) entry which is preliminary data.</text>
</comment>
<evidence type="ECO:0000256" key="3">
    <source>
        <dbReference type="ARBA" id="ARBA00012438"/>
    </source>
</evidence>
<dbReference type="InterPro" id="IPR036890">
    <property type="entry name" value="HATPase_C_sf"/>
</dbReference>
<evidence type="ECO:0000256" key="1">
    <source>
        <dbReference type="ARBA" id="ARBA00000085"/>
    </source>
</evidence>
<dbReference type="InterPro" id="IPR000700">
    <property type="entry name" value="PAS-assoc_C"/>
</dbReference>